<evidence type="ECO:0000256" key="4">
    <source>
        <dbReference type="SAM" id="Phobius"/>
    </source>
</evidence>
<proteinExistence type="inferred from homology"/>
<evidence type="ECO:0000256" key="2">
    <source>
        <dbReference type="ARBA" id="ARBA00022801"/>
    </source>
</evidence>
<evidence type="ECO:0000259" key="5">
    <source>
        <dbReference type="Pfam" id="PF00135"/>
    </source>
</evidence>
<evidence type="ECO:0000256" key="3">
    <source>
        <dbReference type="RuleBase" id="RU361235"/>
    </source>
</evidence>
<evidence type="ECO:0000313" key="6">
    <source>
        <dbReference type="EMBL" id="KAK5958778.1"/>
    </source>
</evidence>
<keyword evidence="2 3" id="KW-0378">Hydrolase</keyword>
<dbReference type="InterPro" id="IPR002018">
    <property type="entry name" value="CarbesteraseB"/>
</dbReference>
<dbReference type="InterPro" id="IPR029058">
    <property type="entry name" value="AB_hydrolase_fold"/>
</dbReference>
<dbReference type="EC" id="3.1.1.-" evidence="3"/>
<keyword evidence="4" id="KW-0472">Membrane</keyword>
<dbReference type="AlphaFoldDB" id="A0AAN8ETT5"/>
<dbReference type="Gene3D" id="3.40.50.1820">
    <property type="entry name" value="alpha/beta hydrolase"/>
    <property type="match status" value="1"/>
</dbReference>
<name>A0AAN8ETT5_9EURO</name>
<comment type="caution">
    <text evidence="6">The sequence shown here is derived from an EMBL/GenBank/DDBJ whole genome shotgun (WGS) entry which is preliminary data.</text>
</comment>
<dbReference type="Proteomes" id="UP001316803">
    <property type="component" value="Unassembled WGS sequence"/>
</dbReference>
<accession>A0AAN8ETT5</accession>
<evidence type="ECO:0000256" key="1">
    <source>
        <dbReference type="ARBA" id="ARBA00005964"/>
    </source>
</evidence>
<keyword evidence="7" id="KW-1185">Reference proteome</keyword>
<dbReference type="PANTHER" id="PTHR11559">
    <property type="entry name" value="CARBOXYLESTERASE"/>
    <property type="match status" value="1"/>
</dbReference>
<dbReference type="Pfam" id="PF00135">
    <property type="entry name" value="COesterase"/>
    <property type="match status" value="1"/>
</dbReference>
<organism evidence="6 7">
    <name type="scientific">Knufia fluminis</name>
    <dbReference type="NCBI Taxonomy" id="191047"/>
    <lineage>
        <taxon>Eukaryota</taxon>
        <taxon>Fungi</taxon>
        <taxon>Dikarya</taxon>
        <taxon>Ascomycota</taxon>
        <taxon>Pezizomycotina</taxon>
        <taxon>Eurotiomycetes</taxon>
        <taxon>Chaetothyriomycetidae</taxon>
        <taxon>Chaetothyriales</taxon>
        <taxon>Trichomeriaceae</taxon>
        <taxon>Knufia</taxon>
    </lineage>
</organism>
<dbReference type="EMBL" id="JAKLMC020000001">
    <property type="protein sequence ID" value="KAK5958778.1"/>
    <property type="molecule type" value="Genomic_DNA"/>
</dbReference>
<sequence length="533" mass="58863">MASTSGKATLNLGLLFAVLVAVLGYLYYPTSSASPTVVIPQGTIRGTRLNRRDFAQPVDAFRGIPYALPPVGDLRFARPQPVPDSQEVINAADYGPRCPGKQLLVVPGAAESSEDCLTANVFRPAGNATKLPVAVYFHGGAFNRGTAKMHDTASMVSWAEPLVAVSFNYRIGALGFLNSEMTAKERILNLGLRDQVLMLEWVQKNIAAFGGDPDNVTLIGLSAGAHSIGHHLLNRKSTFHKAIMESGGPTSRALHPYNSKLHEDQSQMFLSELNCTDLACLRAAPSDKVVEASNTVFTKYNPSVRWAWQPVIDSDLVPGRTLEANWPTDIPILTGFVHNEGTMYVPKTMSKSAEFDAFFTELLPHVNESVGKLYPEDDYIEWRDVGAQYKRVEAAYGQYAYVCPVRQTAQMAPNVYLYHWAVNRTIMGGANHGDQMWYETMDPEVRGISRTQEEIAKLFNGYITDFVIRGDPNGKGRPVWTNFRDGGKTMVFGEGNDERAGGSNVGVPAKFVEDDWAKAQCEFWWGQSRKYED</sequence>
<feature type="domain" description="Carboxylesterase type B" evidence="5">
    <location>
        <begin position="34"/>
        <end position="489"/>
    </location>
</feature>
<comment type="similarity">
    <text evidence="1 3">Belongs to the type-B carboxylesterase/lipase family.</text>
</comment>
<protein>
    <recommendedName>
        <fullName evidence="3">Carboxylic ester hydrolase</fullName>
        <ecNumber evidence="3">3.1.1.-</ecNumber>
    </recommendedName>
</protein>
<keyword evidence="4" id="KW-0812">Transmembrane</keyword>
<feature type="transmembrane region" description="Helical" evidence="4">
    <location>
        <begin position="12"/>
        <end position="28"/>
    </location>
</feature>
<reference evidence="6 7" key="1">
    <citation type="submission" date="2022-12" db="EMBL/GenBank/DDBJ databases">
        <title>Genomic features and morphological characterization of a novel Knufia sp. strain isolated from spacecraft assembly facility.</title>
        <authorList>
            <person name="Teixeira M."/>
            <person name="Chander A.M."/>
            <person name="Stajich J.E."/>
            <person name="Venkateswaran K."/>
        </authorList>
    </citation>
    <scope>NUCLEOTIDE SEQUENCE [LARGE SCALE GENOMIC DNA]</scope>
    <source>
        <strain evidence="6 7">FJI-L2-BK-P2</strain>
    </source>
</reference>
<dbReference type="InterPro" id="IPR019826">
    <property type="entry name" value="Carboxylesterase_B_AS"/>
</dbReference>
<dbReference type="SUPFAM" id="SSF53474">
    <property type="entry name" value="alpha/beta-Hydrolases"/>
    <property type="match status" value="1"/>
</dbReference>
<dbReference type="InterPro" id="IPR050309">
    <property type="entry name" value="Type-B_Carboxylest/Lipase"/>
</dbReference>
<dbReference type="PROSITE" id="PS00122">
    <property type="entry name" value="CARBOXYLESTERASE_B_1"/>
    <property type="match status" value="1"/>
</dbReference>
<evidence type="ECO:0000313" key="7">
    <source>
        <dbReference type="Proteomes" id="UP001316803"/>
    </source>
</evidence>
<gene>
    <name evidence="6" type="ORF">OHC33_000621</name>
</gene>
<dbReference type="GO" id="GO:0016787">
    <property type="term" value="F:hydrolase activity"/>
    <property type="evidence" value="ECO:0007669"/>
    <property type="project" value="UniProtKB-KW"/>
</dbReference>
<keyword evidence="4" id="KW-1133">Transmembrane helix</keyword>